<reference evidence="2 3" key="1">
    <citation type="submission" date="2020-10" db="EMBL/GenBank/DDBJ databases">
        <title>Connecting structure to function with the recovery of over 1000 high-quality activated sludge metagenome-assembled genomes encoding full-length rRNA genes using long-read sequencing.</title>
        <authorList>
            <person name="Singleton C.M."/>
            <person name="Petriglieri F."/>
            <person name="Kristensen J.M."/>
            <person name="Kirkegaard R.H."/>
            <person name="Michaelsen T.Y."/>
            <person name="Andersen M.H."/>
            <person name="Karst S.M."/>
            <person name="Dueholm M.S."/>
            <person name="Nielsen P.H."/>
            <person name="Albertsen M."/>
        </authorList>
    </citation>
    <scope>NUCLEOTIDE SEQUENCE [LARGE SCALE GENOMIC DNA]</scope>
    <source>
        <strain evidence="2">Ribe_18-Q3-R11-54_BAT3C.373</strain>
    </source>
</reference>
<gene>
    <name evidence="2" type="ORF">IPO85_11005</name>
</gene>
<dbReference type="Proteomes" id="UP000808349">
    <property type="component" value="Unassembled WGS sequence"/>
</dbReference>
<accession>A0A9D7S9T4</accession>
<keyword evidence="1" id="KW-0472">Membrane</keyword>
<dbReference type="AlphaFoldDB" id="A0A9D7S9T4"/>
<proteinExistence type="predicted"/>
<sequence length="81" mass="9266">METKSNILSRKKFILWGTAFIAGISAFKLFPKTKKPENVMCNDSVKMLTQDGRLVVIKKSDINTPSQKISNEELQHWVNNK</sequence>
<protein>
    <submittedName>
        <fullName evidence="2">Uncharacterized protein</fullName>
    </submittedName>
</protein>
<feature type="transmembrane region" description="Helical" evidence="1">
    <location>
        <begin position="13"/>
        <end position="30"/>
    </location>
</feature>
<keyword evidence="1" id="KW-0812">Transmembrane</keyword>
<name>A0A9D7S9T4_9BACT</name>
<evidence type="ECO:0000256" key="1">
    <source>
        <dbReference type="SAM" id="Phobius"/>
    </source>
</evidence>
<comment type="caution">
    <text evidence="2">The sequence shown here is derived from an EMBL/GenBank/DDBJ whole genome shotgun (WGS) entry which is preliminary data.</text>
</comment>
<evidence type="ECO:0000313" key="3">
    <source>
        <dbReference type="Proteomes" id="UP000808349"/>
    </source>
</evidence>
<keyword evidence="1" id="KW-1133">Transmembrane helix</keyword>
<organism evidence="2 3">
    <name type="scientific">Candidatus Defluviibacterium haderslevense</name>
    <dbReference type="NCBI Taxonomy" id="2981993"/>
    <lineage>
        <taxon>Bacteria</taxon>
        <taxon>Pseudomonadati</taxon>
        <taxon>Bacteroidota</taxon>
        <taxon>Saprospiria</taxon>
        <taxon>Saprospirales</taxon>
        <taxon>Saprospiraceae</taxon>
        <taxon>Candidatus Defluviibacterium</taxon>
    </lineage>
</organism>
<dbReference type="EMBL" id="JADKFW010000007">
    <property type="protein sequence ID" value="MBK9718019.1"/>
    <property type="molecule type" value="Genomic_DNA"/>
</dbReference>
<evidence type="ECO:0000313" key="2">
    <source>
        <dbReference type="EMBL" id="MBK9718019.1"/>
    </source>
</evidence>